<dbReference type="GO" id="GO:0016491">
    <property type="term" value="F:oxidoreductase activity"/>
    <property type="evidence" value="ECO:0007669"/>
    <property type="project" value="UniProtKB-KW"/>
</dbReference>
<proteinExistence type="inferred from homology"/>
<dbReference type="Pfam" id="PF02770">
    <property type="entry name" value="Acyl-CoA_dh_M"/>
    <property type="match status" value="1"/>
</dbReference>
<dbReference type="EC" id="1.-.-.-" evidence="9"/>
<keyword evidence="5 9" id="KW-0560">Oxidoreductase</keyword>
<keyword evidence="10" id="KW-1185">Reference proteome</keyword>
<dbReference type="InterPro" id="IPR037069">
    <property type="entry name" value="AcylCoA_DH/ox_N_sf"/>
</dbReference>
<feature type="domain" description="Acyl-CoA oxidase/dehydrogenase middle" evidence="7">
    <location>
        <begin position="142"/>
        <end position="254"/>
    </location>
</feature>
<comment type="similarity">
    <text evidence="2 5">Belongs to the acyl-CoA dehydrogenase family.</text>
</comment>
<feature type="domain" description="Acyl-CoA dehydrogenase/oxidase N-terminal" evidence="8">
    <location>
        <begin position="22"/>
        <end position="130"/>
    </location>
</feature>
<dbReference type="InterPro" id="IPR013786">
    <property type="entry name" value="AcylCoA_DH/ox_N"/>
</dbReference>
<evidence type="ECO:0000313" key="10">
    <source>
        <dbReference type="Proteomes" id="UP001301442"/>
    </source>
</evidence>
<evidence type="ECO:0000256" key="1">
    <source>
        <dbReference type="ARBA" id="ARBA00001974"/>
    </source>
</evidence>
<dbReference type="EMBL" id="CP136600">
    <property type="protein sequence ID" value="WOH38585.1"/>
    <property type="molecule type" value="Genomic_DNA"/>
</dbReference>
<dbReference type="InterPro" id="IPR006089">
    <property type="entry name" value="Acyl-CoA_DH_CS"/>
</dbReference>
<evidence type="ECO:0000259" key="8">
    <source>
        <dbReference type="Pfam" id="PF02771"/>
    </source>
</evidence>
<name>A0ABZ0GSF3_9GAMM</name>
<dbReference type="Pfam" id="PF02771">
    <property type="entry name" value="Acyl-CoA_dh_N"/>
    <property type="match status" value="1"/>
</dbReference>
<dbReference type="InterPro" id="IPR036250">
    <property type="entry name" value="AcylCo_DH-like_C"/>
</dbReference>
<dbReference type="InterPro" id="IPR009075">
    <property type="entry name" value="AcylCo_DH/oxidase_C"/>
</dbReference>
<keyword evidence="4 5" id="KW-0274">FAD</keyword>
<dbReference type="Pfam" id="PF00441">
    <property type="entry name" value="Acyl-CoA_dh_1"/>
    <property type="match status" value="1"/>
</dbReference>
<dbReference type="InterPro" id="IPR046373">
    <property type="entry name" value="Acyl-CoA_Oxase/DH_mid-dom_sf"/>
</dbReference>
<reference evidence="9 10" key="1">
    <citation type="submission" date="2023-09" db="EMBL/GenBank/DDBJ databases">
        <authorList>
            <person name="Qi X."/>
        </authorList>
    </citation>
    <scope>NUCLEOTIDE SEQUENCE [LARGE SCALE GENOMIC DNA]</scope>
    <source>
        <strain evidence="9 10">S1-1</strain>
    </source>
</reference>
<dbReference type="Gene3D" id="1.20.140.10">
    <property type="entry name" value="Butyryl-CoA Dehydrogenase, subunit A, domain 3"/>
    <property type="match status" value="1"/>
</dbReference>
<accession>A0ABZ0GSF3</accession>
<dbReference type="Proteomes" id="UP001301442">
    <property type="component" value="Chromosome"/>
</dbReference>
<dbReference type="RefSeq" id="WP_348397354.1">
    <property type="nucleotide sequence ID" value="NZ_CP136600.1"/>
</dbReference>
<evidence type="ECO:0000259" key="6">
    <source>
        <dbReference type="Pfam" id="PF00441"/>
    </source>
</evidence>
<comment type="cofactor">
    <cofactor evidence="1 5">
        <name>FAD</name>
        <dbReference type="ChEBI" id="CHEBI:57692"/>
    </cofactor>
</comment>
<organism evidence="9 10">
    <name type="scientific">Thalassotalea fonticola</name>
    <dbReference type="NCBI Taxonomy" id="3065649"/>
    <lineage>
        <taxon>Bacteria</taxon>
        <taxon>Pseudomonadati</taxon>
        <taxon>Pseudomonadota</taxon>
        <taxon>Gammaproteobacteria</taxon>
        <taxon>Alteromonadales</taxon>
        <taxon>Colwelliaceae</taxon>
        <taxon>Thalassotalea</taxon>
    </lineage>
</organism>
<dbReference type="PROSITE" id="PS00073">
    <property type="entry name" value="ACYL_COA_DH_2"/>
    <property type="match status" value="1"/>
</dbReference>
<dbReference type="SUPFAM" id="SSF47203">
    <property type="entry name" value="Acyl-CoA dehydrogenase C-terminal domain-like"/>
    <property type="match status" value="1"/>
</dbReference>
<evidence type="ECO:0000256" key="5">
    <source>
        <dbReference type="RuleBase" id="RU362125"/>
    </source>
</evidence>
<evidence type="ECO:0000259" key="7">
    <source>
        <dbReference type="Pfam" id="PF02770"/>
    </source>
</evidence>
<keyword evidence="3 5" id="KW-0285">Flavoprotein</keyword>
<protein>
    <submittedName>
        <fullName evidence="9">Acyl-CoA dehydrogenase family protein</fullName>
        <ecNumber evidence="9">1.-.-.-</ecNumber>
    </submittedName>
</protein>
<evidence type="ECO:0000313" key="9">
    <source>
        <dbReference type="EMBL" id="WOH38585.1"/>
    </source>
</evidence>
<gene>
    <name evidence="9" type="ORF">RI844_05040</name>
</gene>
<dbReference type="Gene3D" id="2.40.110.10">
    <property type="entry name" value="Butyryl-CoA Dehydrogenase, subunit A, domain 2"/>
    <property type="match status" value="1"/>
</dbReference>
<dbReference type="Gene3D" id="1.10.540.10">
    <property type="entry name" value="Acyl-CoA dehydrogenase/oxidase, N-terminal domain"/>
    <property type="match status" value="1"/>
</dbReference>
<dbReference type="InterPro" id="IPR006091">
    <property type="entry name" value="Acyl-CoA_Oxase/DH_mid-dom"/>
</dbReference>
<dbReference type="PANTHER" id="PTHR43884:SF12">
    <property type="entry name" value="ISOVALERYL-COA DEHYDROGENASE, MITOCHONDRIAL-RELATED"/>
    <property type="match status" value="1"/>
</dbReference>
<dbReference type="InterPro" id="IPR009100">
    <property type="entry name" value="AcylCoA_DH/oxidase_NM_dom_sf"/>
</dbReference>
<dbReference type="CDD" id="cd00567">
    <property type="entry name" value="ACAD"/>
    <property type="match status" value="1"/>
</dbReference>
<feature type="domain" description="Acyl-CoA dehydrogenase/oxidase C-terminal" evidence="6">
    <location>
        <begin position="275"/>
        <end position="408"/>
    </location>
</feature>
<sequence length="425" mass="46677">MFNFDEVPLPKLGLTGLDGVLSEEELAIQDVTHRFAEEVMRPIGEKLDKMDPQDVVAEGSPLWDYIAKMDESGLLDLEAIGGMSDAEKSRIIPIIFEELAWGDCGLALTSMVLKFPAFAAYNTGKPELIERFGKLRGCWVATQPDRGSEVVDMDFTEGHPDTKQHRGNLHARIDGEELVITGQSAAWVSATPIAECALLYCQCDYGDGLYKEDGSHNYVAALVPFDLPGVSKGKPLDKMGMRALCQGEVFFDEVRIPLSYIVAGQNEAFPSFFGALTFGNMEMGISFTGVARAAYEHALAYVHERKQGGTELINHQTVRARLFKMQQKVEACRALALRAFAYNYGPNGPHLLASATSKTFVTDTCVEVTSEAIQLLGGNGLTKEYPVEKLFRDARTAQIADGENNVLGLKSATWLSKEYKNRVGL</sequence>
<evidence type="ECO:0000256" key="4">
    <source>
        <dbReference type="ARBA" id="ARBA00022827"/>
    </source>
</evidence>
<evidence type="ECO:0000256" key="3">
    <source>
        <dbReference type="ARBA" id="ARBA00022630"/>
    </source>
</evidence>
<evidence type="ECO:0000256" key="2">
    <source>
        <dbReference type="ARBA" id="ARBA00009347"/>
    </source>
</evidence>
<dbReference type="PANTHER" id="PTHR43884">
    <property type="entry name" value="ACYL-COA DEHYDROGENASE"/>
    <property type="match status" value="1"/>
</dbReference>
<dbReference type="SUPFAM" id="SSF56645">
    <property type="entry name" value="Acyl-CoA dehydrogenase NM domain-like"/>
    <property type="match status" value="1"/>
</dbReference>